<dbReference type="AlphaFoldDB" id="A0AAW0H806"/>
<accession>A0AAW0H806</accession>
<gene>
    <name evidence="1" type="ORF">U0070_020057</name>
</gene>
<evidence type="ECO:0000313" key="1">
    <source>
        <dbReference type="EMBL" id="KAK7797616.1"/>
    </source>
</evidence>
<proteinExistence type="predicted"/>
<protein>
    <submittedName>
        <fullName evidence="1">Uncharacterized protein</fullName>
    </submittedName>
</protein>
<keyword evidence="2" id="KW-1185">Reference proteome</keyword>
<comment type="caution">
    <text evidence="1">The sequence shown here is derived from an EMBL/GenBank/DDBJ whole genome shotgun (WGS) entry which is preliminary data.</text>
</comment>
<organism evidence="1 2">
    <name type="scientific">Myodes glareolus</name>
    <name type="common">Bank vole</name>
    <name type="synonym">Clethrionomys glareolus</name>
    <dbReference type="NCBI Taxonomy" id="447135"/>
    <lineage>
        <taxon>Eukaryota</taxon>
        <taxon>Metazoa</taxon>
        <taxon>Chordata</taxon>
        <taxon>Craniata</taxon>
        <taxon>Vertebrata</taxon>
        <taxon>Euteleostomi</taxon>
        <taxon>Mammalia</taxon>
        <taxon>Eutheria</taxon>
        <taxon>Euarchontoglires</taxon>
        <taxon>Glires</taxon>
        <taxon>Rodentia</taxon>
        <taxon>Myomorpha</taxon>
        <taxon>Muroidea</taxon>
        <taxon>Cricetidae</taxon>
        <taxon>Arvicolinae</taxon>
        <taxon>Myodes</taxon>
    </lineage>
</organism>
<sequence>MWPLISLQMSGTASTLHRGLCTGKSCWRTTVTWSLRVFQCQNQT</sequence>
<name>A0AAW0H806_MYOGA</name>
<dbReference type="EMBL" id="JBBHLL010000803">
    <property type="protein sequence ID" value="KAK7797616.1"/>
    <property type="molecule type" value="Genomic_DNA"/>
</dbReference>
<evidence type="ECO:0000313" key="2">
    <source>
        <dbReference type="Proteomes" id="UP001488838"/>
    </source>
</evidence>
<dbReference type="Proteomes" id="UP001488838">
    <property type="component" value="Unassembled WGS sequence"/>
</dbReference>
<reference evidence="1 2" key="1">
    <citation type="journal article" date="2023" name="bioRxiv">
        <title>Conserved and derived expression patterns and positive selection on dental genes reveal complex evolutionary context of ever-growing rodent molars.</title>
        <authorList>
            <person name="Calamari Z.T."/>
            <person name="Song A."/>
            <person name="Cohen E."/>
            <person name="Akter M."/>
            <person name="Roy R.D."/>
            <person name="Hallikas O."/>
            <person name="Christensen M.M."/>
            <person name="Li P."/>
            <person name="Marangoni P."/>
            <person name="Jernvall J."/>
            <person name="Klein O.D."/>
        </authorList>
    </citation>
    <scope>NUCLEOTIDE SEQUENCE [LARGE SCALE GENOMIC DNA]</scope>
    <source>
        <strain evidence="1">V071</strain>
    </source>
</reference>